<evidence type="ECO:0000313" key="2">
    <source>
        <dbReference type="EMBL" id="GAA5099213.1"/>
    </source>
</evidence>
<accession>A0ABP9MN41</accession>
<dbReference type="Proteomes" id="UP001501525">
    <property type="component" value="Unassembled WGS sequence"/>
</dbReference>
<organism evidence="2 3">
    <name type="scientific">Bartonella acomydis</name>
    <dbReference type="NCBI Taxonomy" id="686234"/>
    <lineage>
        <taxon>Bacteria</taxon>
        <taxon>Pseudomonadati</taxon>
        <taxon>Pseudomonadota</taxon>
        <taxon>Alphaproteobacteria</taxon>
        <taxon>Hyphomicrobiales</taxon>
        <taxon>Bartonellaceae</taxon>
        <taxon>Bartonella</taxon>
    </lineage>
</organism>
<dbReference type="RefSeq" id="WP_345096900.1">
    <property type="nucleotide sequence ID" value="NZ_BAABIY010000030.1"/>
</dbReference>
<dbReference type="SUPFAM" id="SSF88874">
    <property type="entry name" value="Receptor-binding domain of short tail fibre protein gp12"/>
    <property type="match status" value="1"/>
</dbReference>
<dbReference type="InterPro" id="IPR011083">
    <property type="entry name" value="Phage_tail_collar_dom"/>
</dbReference>
<name>A0ABP9MN41_9HYPH</name>
<comment type="caution">
    <text evidence="2">The sequence shown here is derived from an EMBL/GenBank/DDBJ whole genome shotgun (WGS) entry which is preliminary data.</text>
</comment>
<evidence type="ECO:0000313" key="3">
    <source>
        <dbReference type="Proteomes" id="UP001501525"/>
    </source>
</evidence>
<gene>
    <name evidence="2" type="ORF">GCM10023260_10110</name>
</gene>
<evidence type="ECO:0000259" key="1">
    <source>
        <dbReference type="Pfam" id="PF07484"/>
    </source>
</evidence>
<proteinExistence type="predicted"/>
<protein>
    <recommendedName>
        <fullName evidence="1">Phage tail collar domain-containing protein</fullName>
    </recommendedName>
</protein>
<sequence length="340" mass="37476">MSTIYDWSLRAADNTRADDLIDWSEGQRPSMINNSARGMMQRVREYLSDTGGALEGIVTVDHSNQATLIKIQSKSDFLEYKNDIVVRFKAKSKNVGATTVSLNTLPAQSVFKATELGAVLLSGGEIQQGCIYSIVYDESLSGWQLLNPTPTLSPQDLASSLYPAGVIGTFAMQALPSGWLLCDGSAYSRSVYSDLFAAIGTSWGSGDGFRTFNIPDLRGMFLRGFDGGGNIDIGRDFASVQEDLIQSHKHNDHRISISQMSEDNEHYWHGDATILWGHSLDENQKTRVAAVSGVRAEDIRTYDILSTPFMQHHTQHLSSLRDRSSETRPINVSVVFAIKT</sequence>
<dbReference type="InterPro" id="IPR037053">
    <property type="entry name" value="Phage_tail_collar_dom_sf"/>
</dbReference>
<reference evidence="3" key="1">
    <citation type="journal article" date="2019" name="Int. J. Syst. Evol. Microbiol.">
        <title>The Global Catalogue of Microorganisms (GCM) 10K type strain sequencing project: providing services to taxonomists for standard genome sequencing and annotation.</title>
        <authorList>
            <consortium name="The Broad Institute Genomics Platform"/>
            <consortium name="The Broad Institute Genome Sequencing Center for Infectious Disease"/>
            <person name="Wu L."/>
            <person name="Ma J."/>
        </authorList>
    </citation>
    <scope>NUCLEOTIDE SEQUENCE [LARGE SCALE GENOMIC DNA]</scope>
    <source>
        <strain evidence="3">JCM 17706</strain>
    </source>
</reference>
<feature type="domain" description="Phage tail collar" evidence="1">
    <location>
        <begin position="165"/>
        <end position="221"/>
    </location>
</feature>
<keyword evidence="3" id="KW-1185">Reference proteome</keyword>
<dbReference type="Pfam" id="PF07484">
    <property type="entry name" value="Collar"/>
    <property type="match status" value="1"/>
</dbReference>
<dbReference type="EMBL" id="BAABIY010000030">
    <property type="protein sequence ID" value="GAA5099213.1"/>
    <property type="molecule type" value="Genomic_DNA"/>
</dbReference>
<dbReference type="Gene3D" id="3.90.1340.10">
    <property type="entry name" value="Phage tail collar domain"/>
    <property type="match status" value="1"/>
</dbReference>